<feature type="transmembrane region" description="Helical" evidence="1">
    <location>
        <begin position="132"/>
        <end position="151"/>
    </location>
</feature>
<organism evidence="2 3">
    <name type="scientific">Coprobacter secundus subsp. similis</name>
    <dbReference type="NCBI Taxonomy" id="2751153"/>
    <lineage>
        <taxon>Bacteria</taxon>
        <taxon>Pseudomonadati</taxon>
        <taxon>Bacteroidota</taxon>
        <taxon>Bacteroidia</taxon>
        <taxon>Bacteroidales</taxon>
        <taxon>Barnesiellaceae</taxon>
        <taxon>Coprobacter</taxon>
    </lineage>
</organism>
<feature type="transmembrane region" description="Helical" evidence="1">
    <location>
        <begin position="186"/>
        <end position="202"/>
    </location>
</feature>
<evidence type="ECO:0000313" key="2">
    <source>
        <dbReference type="EMBL" id="BCI64469.1"/>
    </source>
</evidence>
<keyword evidence="1" id="KW-0812">Transmembrane</keyword>
<keyword evidence="1" id="KW-0472">Membrane</keyword>
<accession>A0A7G1HXP6</accession>
<feature type="transmembrane region" description="Helical" evidence="1">
    <location>
        <begin position="236"/>
        <end position="253"/>
    </location>
</feature>
<feature type="transmembrane region" description="Helical" evidence="1">
    <location>
        <begin position="157"/>
        <end position="174"/>
    </location>
</feature>
<keyword evidence="3" id="KW-1185">Reference proteome</keyword>
<evidence type="ECO:0000256" key="1">
    <source>
        <dbReference type="SAM" id="Phobius"/>
    </source>
</evidence>
<sequence>MEILNTRYDSFNEKKYTSILWVGITLYSIYMLISASVVYEIPFLRRLFQYSGIVLIIYSLFRLLKRKNITSHYLFYTSCLLFIWHLYVAIKDFQLDSTTIFGYFHPLLAFSFVVPLFVFLPIKAHIIAFLKFTKFSNIVFFILLIIFPIPFQYHINTYIQYFCEIFAIGAAFMFMNNQDFSLKKNIYSLIITFTTFLLVTIAARRNLMLTFGLYGIIGLSSYFLSKQRIPNIEKKLIVILTIILSIPLGWLYFQYQKDNTFSLITNRVADNNREEVFLYFFSDMTNQDFIIGKGIYGTYFAPGIDGEILDDTYDERGFIECGYLQIILKGGLINLILLLAIFIPAIFKGYKSSNNTFSKIAASIIAVYLIDLLPFGLPVFDPKYIMVWMCVSICYNKDIRKMSNEEIRELLISQ</sequence>
<gene>
    <name evidence="2" type="ORF">Cop2CBH44_28220</name>
</gene>
<reference evidence="3" key="1">
    <citation type="submission" date="2020-07" db="EMBL/GenBank/DDBJ databases">
        <title>Complete genome sequencing of Coprobacter sp. strain 2CBH44.</title>
        <authorList>
            <person name="Sakamoto M."/>
            <person name="Murakami T."/>
            <person name="Mori H."/>
        </authorList>
    </citation>
    <scope>NUCLEOTIDE SEQUENCE [LARGE SCALE GENOMIC DNA]</scope>
    <source>
        <strain evidence="3">2CBH44</strain>
    </source>
</reference>
<feature type="transmembrane region" description="Helical" evidence="1">
    <location>
        <begin position="359"/>
        <end position="380"/>
    </location>
</feature>
<dbReference type="EMBL" id="AP023322">
    <property type="protein sequence ID" value="BCI64469.1"/>
    <property type="molecule type" value="Genomic_DNA"/>
</dbReference>
<protein>
    <submittedName>
        <fullName evidence="2">Uncharacterized protein</fullName>
    </submittedName>
</protein>
<dbReference type="AlphaFoldDB" id="A0A7G1HXP6"/>
<feature type="transmembrane region" description="Helical" evidence="1">
    <location>
        <begin position="208"/>
        <end position="224"/>
    </location>
</feature>
<dbReference type="KEGG" id="copr:Cop2CBH44_28220"/>
<keyword evidence="1" id="KW-1133">Transmembrane helix</keyword>
<dbReference type="Proteomes" id="UP000594042">
    <property type="component" value="Chromosome"/>
</dbReference>
<feature type="transmembrane region" description="Helical" evidence="1">
    <location>
        <begin position="102"/>
        <end position="120"/>
    </location>
</feature>
<feature type="transmembrane region" description="Helical" evidence="1">
    <location>
        <begin position="47"/>
        <end position="64"/>
    </location>
</feature>
<name>A0A7G1HXP6_9BACT</name>
<feature type="transmembrane region" description="Helical" evidence="1">
    <location>
        <begin position="20"/>
        <end position="41"/>
    </location>
</feature>
<evidence type="ECO:0000313" key="3">
    <source>
        <dbReference type="Proteomes" id="UP000594042"/>
    </source>
</evidence>
<feature type="transmembrane region" description="Helical" evidence="1">
    <location>
        <begin position="73"/>
        <end position="90"/>
    </location>
</feature>
<proteinExistence type="predicted"/>
<feature type="transmembrane region" description="Helical" evidence="1">
    <location>
        <begin position="326"/>
        <end position="347"/>
    </location>
</feature>